<evidence type="ECO:0000259" key="2">
    <source>
        <dbReference type="Pfam" id="PF12680"/>
    </source>
</evidence>
<dbReference type="InterPro" id="IPR037401">
    <property type="entry name" value="SnoaL-like"/>
</dbReference>
<gene>
    <name evidence="3" type="ORF">G7071_06255</name>
</gene>
<evidence type="ECO:0000256" key="1">
    <source>
        <dbReference type="SAM" id="MobiDB-lite"/>
    </source>
</evidence>
<dbReference type="KEGG" id="npi:G7071_06255"/>
<feature type="domain" description="SnoaL-like" evidence="2">
    <location>
        <begin position="23"/>
        <end position="131"/>
    </location>
</feature>
<dbReference type="EMBL" id="CP049866">
    <property type="protein sequence ID" value="QIK75090.1"/>
    <property type="molecule type" value="Genomic_DNA"/>
</dbReference>
<feature type="region of interest" description="Disordered" evidence="1">
    <location>
        <begin position="1"/>
        <end position="24"/>
    </location>
</feature>
<sequence>MITSDDITWDAPDGDHPARRASQRSYSAVSRGDLEEWLGVYAPDAVIEDPVGPSMFDPEGEGHRGHDAIRKFWTAAIEPIAKFHFHITDSHANGDECANIGTITTTFHDGGQVDTDLVMVYRVNADGSVASMRAHWEPERAMATYRKPSA</sequence>
<reference evidence="3 4" key="1">
    <citation type="submission" date="2020-03" db="EMBL/GenBank/DDBJ databases">
        <title>Nocardioides sp. nov., isolated from fish.</title>
        <authorList>
            <person name="Hyun D.-W."/>
            <person name="Bae J.-W."/>
        </authorList>
    </citation>
    <scope>NUCLEOTIDE SEQUENCE [LARGE SCALE GENOMIC DNA]</scope>
    <source>
        <strain evidence="3 4">HDW12A</strain>
    </source>
</reference>
<dbReference type="RefSeq" id="WP_166316280.1">
    <property type="nucleotide sequence ID" value="NZ_CP049866.1"/>
</dbReference>
<protein>
    <submittedName>
        <fullName evidence="3">Nuclear transport factor 2 family protein</fullName>
    </submittedName>
</protein>
<accession>A0A6G7YE95</accession>
<proteinExistence type="predicted"/>
<evidence type="ECO:0000313" key="4">
    <source>
        <dbReference type="Proteomes" id="UP000502035"/>
    </source>
</evidence>
<keyword evidence="4" id="KW-1185">Reference proteome</keyword>
<dbReference type="Gene3D" id="3.10.450.50">
    <property type="match status" value="1"/>
</dbReference>
<dbReference type="AlphaFoldDB" id="A0A6G7YE95"/>
<evidence type="ECO:0000313" key="3">
    <source>
        <dbReference type="EMBL" id="QIK75090.1"/>
    </source>
</evidence>
<dbReference type="Proteomes" id="UP000502035">
    <property type="component" value="Chromosome"/>
</dbReference>
<dbReference type="Pfam" id="PF12680">
    <property type="entry name" value="SnoaL_2"/>
    <property type="match status" value="1"/>
</dbReference>
<name>A0A6G7YE95_9ACTN</name>
<dbReference type="SUPFAM" id="SSF54427">
    <property type="entry name" value="NTF2-like"/>
    <property type="match status" value="1"/>
</dbReference>
<organism evidence="3 4">
    <name type="scientific">Nocardioides piscis</name>
    <dbReference type="NCBI Taxonomy" id="2714938"/>
    <lineage>
        <taxon>Bacteria</taxon>
        <taxon>Bacillati</taxon>
        <taxon>Actinomycetota</taxon>
        <taxon>Actinomycetes</taxon>
        <taxon>Propionibacteriales</taxon>
        <taxon>Nocardioidaceae</taxon>
        <taxon>Nocardioides</taxon>
    </lineage>
</organism>
<dbReference type="InterPro" id="IPR032710">
    <property type="entry name" value="NTF2-like_dom_sf"/>
</dbReference>